<dbReference type="SMART" id="SM00304">
    <property type="entry name" value="HAMP"/>
    <property type="match status" value="1"/>
</dbReference>
<evidence type="ECO:0000313" key="10">
    <source>
        <dbReference type="EMBL" id="APG05491.1"/>
    </source>
</evidence>
<evidence type="ECO:0000256" key="6">
    <source>
        <dbReference type="SAM" id="Coils"/>
    </source>
</evidence>
<dbReference type="PANTHER" id="PTHR43531:SF14">
    <property type="entry name" value="METHYL-ACCEPTING CHEMOTAXIS PROTEIN I-RELATED"/>
    <property type="match status" value="1"/>
</dbReference>
<dbReference type="PRINTS" id="PR00260">
    <property type="entry name" value="CHEMTRNSDUCR"/>
</dbReference>
<accession>A0A1L3EWS1</accession>
<dbReference type="PANTHER" id="PTHR43531">
    <property type="entry name" value="PROTEIN ICFG"/>
    <property type="match status" value="1"/>
</dbReference>
<name>A0A1L3EWS1_9GAMM</name>
<keyword evidence="2" id="KW-0488">Methylation</keyword>
<gene>
    <name evidence="10" type="ORF">BJI69_17330</name>
</gene>
<keyword evidence="7" id="KW-0472">Membrane</keyword>
<dbReference type="PROSITE" id="PS50111">
    <property type="entry name" value="CHEMOTAXIS_TRANSDUC_2"/>
    <property type="match status" value="1"/>
</dbReference>
<dbReference type="STRING" id="1440763.BJI69_17330"/>
<dbReference type="GO" id="GO:0005886">
    <property type="term" value="C:plasma membrane"/>
    <property type="evidence" value="ECO:0007669"/>
    <property type="project" value="TreeGrafter"/>
</dbReference>
<feature type="domain" description="HAMP" evidence="9">
    <location>
        <begin position="198"/>
        <end position="250"/>
    </location>
</feature>
<dbReference type="AlphaFoldDB" id="A0A1L3EWS1"/>
<dbReference type="EMBL" id="CP017480">
    <property type="protein sequence ID" value="APG05491.1"/>
    <property type="molecule type" value="Genomic_DNA"/>
</dbReference>
<dbReference type="FunFam" id="1.10.287.950:FF:000001">
    <property type="entry name" value="Methyl-accepting chemotaxis sensory transducer"/>
    <property type="match status" value="1"/>
</dbReference>
<evidence type="ECO:0000256" key="2">
    <source>
        <dbReference type="ARBA" id="ARBA00022481"/>
    </source>
</evidence>
<evidence type="ECO:0000259" key="8">
    <source>
        <dbReference type="PROSITE" id="PS50111"/>
    </source>
</evidence>
<evidence type="ECO:0000256" key="4">
    <source>
        <dbReference type="ARBA" id="ARBA00029447"/>
    </source>
</evidence>
<dbReference type="InterPro" id="IPR004090">
    <property type="entry name" value="Chemotax_Me-accpt_rcpt"/>
</dbReference>
<comment type="subcellular location">
    <subcellularLocation>
        <location evidence="1">Membrane</location>
    </subcellularLocation>
</comment>
<feature type="domain" description="Methyl-accepting transducer" evidence="8">
    <location>
        <begin position="255"/>
        <end position="484"/>
    </location>
</feature>
<evidence type="ECO:0000256" key="3">
    <source>
        <dbReference type="ARBA" id="ARBA00023224"/>
    </source>
</evidence>
<feature type="coiled-coil region" evidence="6">
    <location>
        <begin position="274"/>
        <end position="301"/>
    </location>
</feature>
<organism evidence="10 11">
    <name type="scientific">Luteibacter rhizovicinus DSM 16549</name>
    <dbReference type="NCBI Taxonomy" id="1440763"/>
    <lineage>
        <taxon>Bacteria</taxon>
        <taxon>Pseudomonadati</taxon>
        <taxon>Pseudomonadota</taxon>
        <taxon>Gammaproteobacteria</taxon>
        <taxon>Lysobacterales</taxon>
        <taxon>Rhodanobacteraceae</taxon>
        <taxon>Luteibacter</taxon>
    </lineage>
</organism>
<sequence>MSVGFVIALALGGVGLMALNATFGDLDTTFHRNLLPVAQVGHIRAAIATQRGAVSRALLFATADAAEGASRLIGTLDHDIDTRWQSYRSESLRSADEESAAHEFEVARQAVGPLMTQSLGLLRDGKHKEASDLALHDLAAAFDRESAAILRNVTLNEKAAGDQFAGAQGRHGRAIVTSLLITAAGLIVLCVAGWLLLRSVMAPLRVASKLASEISEGALNHHLEVSGDDELSDTLRSLGAMDRTLASVVDQVRQGARSVSMAAAEISQGVDDLSQRTQSQAASLEETAASMEQMAASVRQNSEGARVASTMTRDLHTDARRAADVARSAEEGMQRIQAATGSISDIAGLIDEIAFQTNLLALNAAVEAARAGDHGLGFAVVAAEVRRLAQRSATSSRDIRKLAAETGESVTAGAELVRSTGRSLEEIHQGAARVATIIAEIAAASNEQASGVDQVVQAVSALDDATQRNAALAEEASAASRTSLELAQGLSEQMAFFRLAD</sequence>
<keyword evidence="3 5" id="KW-0807">Transducer</keyword>
<dbReference type="SMART" id="SM00283">
    <property type="entry name" value="MA"/>
    <property type="match status" value="1"/>
</dbReference>
<dbReference type="SUPFAM" id="SSF58104">
    <property type="entry name" value="Methyl-accepting chemotaxis protein (MCP) signaling domain"/>
    <property type="match status" value="1"/>
</dbReference>
<dbReference type="Pfam" id="PF00672">
    <property type="entry name" value="HAMP"/>
    <property type="match status" value="1"/>
</dbReference>
<dbReference type="InterPro" id="IPR051310">
    <property type="entry name" value="MCP_chemotaxis"/>
</dbReference>
<dbReference type="InterPro" id="IPR024478">
    <property type="entry name" value="HlyB_4HB_MCP"/>
</dbReference>
<dbReference type="Gene3D" id="1.10.287.950">
    <property type="entry name" value="Methyl-accepting chemotaxis protein"/>
    <property type="match status" value="1"/>
</dbReference>
<keyword evidence="6" id="KW-0175">Coiled coil</keyword>
<comment type="similarity">
    <text evidence="4">Belongs to the methyl-accepting chemotaxis (MCP) protein family.</text>
</comment>
<evidence type="ECO:0000256" key="1">
    <source>
        <dbReference type="ARBA" id="ARBA00004370"/>
    </source>
</evidence>
<keyword evidence="11" id="KW-1185">Reference proteome</keyword>
<protein>
    <recommendedName>
        <fullName evidence="12">Methyl-accepting chemotaxis protein</fullName>
    </recommendedName>
</protein>
<dbReference type="KEGG" id="lrz:BJI69_17330"/>
<dbReference type="Pfam" id="PF12729">
    <property type="entry name" value="4HB_MCP_1"/>
    <property type="match status" value="1"/>
</dbReference>
<evidence type="ECO:0000259" key="9">
    <source>
        <dbReference type="PROSITE" id="PS50885"/>
    </source>
</evidence>
<reference evidence="11" key="1">
    <citation type="submission" date="2016-09" db="EMBL/GenBank/DDBJ databases">
        <authorList>
            <person name="Lysoe E."/>
        </authorList>
    </citation>
    <scope>NUCLEOTIDE SEQUENCE [LARGE SCALE GENOMIC DNA]</scope>
    <source>
        <strain evidence="11">LJ96T</strain>
    </source>
</reference>
<proteinExistence type="inferred from homology"/>
<feature type="transmembrane region" description="Helical" evidence="7">
    <location>
        <begin position="174"/>
        <end position="197"/>
    </location>
</feature>
<dbReference type="InterPro" id="IPR003660">
    <property type="entry name" value="HAMP_dom"/>
</dbReference>
<dbReference type="PROSITE" id="PS50885">
    <property type="entry name" value="HAMP"/>
    <property type="match status" value="1"/>
</dbReference>
<evidence type="ECO:0000256" key="5">
    <source>
        <dbReference type="PROSITE-ProRule" id="PRU00284"/>
    </source>
</evidence>
<dbReference type="InterPro" id="IPR004089">
    <property type="entry name" value="MCPsignal_dom"/>
</dbReference>
<evidence type="ECO:0000313" key="11">
    <source>
        <dbReference type="Proteomes" id="UP000182987"/>
    </source>
</evidence>
<evidence type="ECO:0008006" key="12">
    <source>
        <dbReference type="Google" id="ProtNLM"/>
    </source>
</evidence>
<dbReference type="Proteomes" id="UP000182987">
    <property type="component" value="Chromosome"/>
</dbReference>
<keyword evidence="7" id="KW-0812">Transmembrane</keyword>
<dbReference type="GO" id="GO:0007165">
    <property type="term" value="P:signal transduction"/>
    <property type="evidence" value="ECO:0007669"/>
    <property type="project" value="UniProtKB-KW"/>
</dbReference>
<evidence type="ECO:0000256" key="7">
    <source>
        <dbReference type="SAM" id="Phobius"/>
    </source>
</evidence>
<keyword evidence="7" id="KW-1133">Transmembrane helix</keyword>
<dbReference type="Pfam" id="PF00015">
    <property type="entry name" value="MCPsignal"/>
    <property type="match status" value="1"/>
</dbReference>
<dbReference type="GO" id="GO:0006935">
    <property type="term" value="P:chemotaxis"/>
    <property type="evidence" value="ECO:0007669"/>
    <property type="project" value="InterPro"/>
</dbReference>
<dbReference type="GO" id="GO:0004888">
    <property type="term" value="F:transmembrane signaling receptor activity"/>
    <property type="evidence" value="ECO:0007669"/>
    <property type="project" value="InterPro"/>
</dbReference>